<evidence type="ECO:0000256" key="1">
    <source>
        <dbReference type="ARBA" id="ARBA00004141"/>
    </source>
</evidence>
<feature type="domain" description="Major facilitator superfamily (MFS) profile" evidence="6">
    <location>
        <begin position="10"/>
        <end position="456"/>
    </location>
</feature>
<evidence type="ECO:0000256" key="5">
    <source>
        <dbReference type="SAM" id="Phobius"/>
    </source>
</evidence>
<protein>
    <submittedName>
        <fullName evidence="7">MFS transporter</fullName>
    </submittedName>
</protein>
<dbReference type="OrthoDB" id="9807274at2"/>
<proteinExistence type="predicted"/>
<dbReference type="PRINTS" id="PR01036">
    <property type="entry name" value="TCRTETB"/>
</dbReference>
<evidence type="ECO:0000256" key="4">
    <source>
        <dbReference type="ARBA" id="ARBA00023136"/>
    </source>
</evidence>
<feature type="transmembrane region" description="Helical" evidence="5">
    <location>
        <begin position="200"/>
        <end position="222"/>
    </location>
</feature>
<dbReference type="PANTHER" id="PTHR23501:SF1">
    <property type="entry name" value="TRANSPORT PROTEIN HSRA-RELATED"/>
    <property type="match status" value="1"/>
</dbReference>
<feature type="transmembrane region" description="Helical" evidence="5">
    <location>
        <begin position="162"/>
        <end position="179"/>
    </location>
</feature>
<feature type="transmembrane region" description="Helical" evidence="5">
    <location>
        <begin position="430"/>
        <end position="449"/>
    </location>
</feature>
<dbReference type="Pfam" id="PF07690">
    <property type="entry name" value="MFS_1"/>
    <property type="match status" value="2"/>
</dbReference>
<keyword evidence="8" id="KW-1185">Reference proteome</keyword>
<dbReference type="PROSITE" id="PS50850">
    <property type="entry name" value="MFS"/>
    <property type="match status" value="1"/>
</dbReference>
<dbReference type="InterPro" id="IPR011701">
    <property type="entry name" value="MFS"/>
</dbReference>
<feature type="transmembrane region" description="Helical" evidence="5">
    <location>
        <begin position="75"/>
        <end position="95"/>
    </location>
</feature>
<feature type="transmembrane region" description="Helical" evidence="5">
    <location>
        <begin position="49"/>
        <end position="68"/>
    </location>
</feature>
<feature type="transmembrane region" description="Helical" evidence="5">
    <location>
        <begin position="299"/>
        <end position="317"/>
    </location>
</feature>
<evidence type="ECO:0000256" key="3">
    <source>
        <dbReference type="ARBA" id="ARBA00022989"/>
    </source>
</evidence>
<keyword evidence="4 5" id="KW-0472">Membrane</keyword>
<feature type="transmembrane region" description="Helical" evidence="5">
    <location>
        <begin position="329"/>
        <end position="348"/>
    </location>
</feature>
<keyword evidence="3 5" id="KW-1133">Transmembrane helix</keyword>
<dbReference type="AlphaFoldDB" id="A0A261SP58"/>
<keyword evidence="2 5" id="KW-0812">Transmembrane</keyword>
<comment type="caution">
    <text evidence="7">The sequence shown here is derived from an EMBL/GenBank/DDBJ whole genome shotgun (WGS) entry which is preliminary data.</text>
</comment>
<accession>A0A261SP58</accession>
<feature type="transmembrane region" description="Helical" evidence="5">
    <location>
        <begin position="228"/>
        <end position="245"/>
    </location>
</feature>
<evidence type="ECO:0000259" key="6">
    <source>
        <dbReference type="PROSITE" id="PS50850"/>
    </source>
</evidence>
<feature type="transmembrane region" description="Helical" evidence="5">
    <location>
        <begin position="354"/>
        <end position="380"/>
    </location>
</feature>
<feature type="transmembrane region" description="Helical" evidence="5">
    <location>
        <begin position="266"/>
        <end position="287"/>
    </location>
</feature>
<dbReference type="Gene3D" id="1.20.1250.20">
    <property type="entry name" value="MFS general substrate transporter like domains"/>
    <property type="match status" value="1"/>
</dbReference>
<dbReference type="PANTHER" id="PTHR23501">
    <property type="entry name" value="MAJOR FACILITATOR SUPERFAMILY"/>
    <property type="match status" value="1"/>
</dbReference>
<dbReference type="Proteomes" id="UP000216020">
    <property type="component" value="Unassembled WGS sequence"/>
</dbReference>
<organism evidence="7 8">
    <name type="scientific">Bordetella genomosp. 10</name>
    <dbReference type="NCBI Taxonomy" id="1416804"/>
    <lineage>
        <taxon>Bacteria</taxon>
        <taxon>Pseudomonadati</taxon>
        <taxon>Pseudomonadota</taxon>
        <taxon>Betaproteobacteria</taxon>
        <taxon>Burkholderiales</taxon>
        <taxon>Alcaligenaceae</taxon>
        <taxon>Bordetella</taxon>
    </lineage>
</organism>
<feature type="transmembrane region" description="Helical" evidence="5">
    <location>
        <begin position="101"/>
        <end position="122"/>
    </location>
</feature>
<evidence type="ECO:0000256" key="2">
    <source>
        <dbReference type="ARBA" id="ARBA00022692"/>
    </source>
</evidence>
<dbReference type="Gene3D" id="1.20.1720.10">
    <property type="entry name" value="Multidrug resistance protein D"/>
    <property type="match status" value="1"/>
</dbReference>
<feature type="transmembrane region" description="Helical" evidence="5">
    <location>
        <begin position="134"/>
        <end position="156"/>
    </location>
</feature>
<dbReference type="InterPro" id="IPR020846">
    <property type="entry name" value="MFS_dom"/>
</dbReference>
<evidence type="ECO:0000313" key="7">
    <source>
        <dbReference type="EMBL" id="OZI38620.1"/>
    </source>
</evidence>
<sequence length="463" mass="49244">MPLALGAFIVPLIVACALFMENVDATVLVTSLPELAHDLGQDPITLKLAVTSYVVGLGVFIPICGWVADRFGSRTVFRAAIGVFIAGSLLCAASTSLFTFVLARFVQGVGGAMMVPVGRIIIFRSVARADFVRAVNYLTVPALLGPVVGPLLGGFITTYLHWRLMFFINVPIGILGIWLTNRHIENTQMPHPGKLDWLGFVMSGGGAALFMLAMSLLGSDIVDMRDNLIMLAVGVLLLLAYWAYARRASNPVLDLSFLRVPTFHTAVIGGSLFRIGLGAIPFLLPLALQEGLGMTPFEAGTITCASAFGALFMKLVAQPVLRRFGFGPVLMANAILAGVAIAVYGVFHPGMSRLSIWFIVLFGGVFPSLQFTALNALAYAEIESADVGRATSLAAVIQQMSLGLGVVVAGIALQLSHYVQGHPRIVWTDFWPAFLVLGLCSVASVPVTARMPRGAGGELARGR</sequence>
<dbReference type="GO" id="GO:0005886">
    <property type="term" value="C:plasma membrane"/>
    <property type="evidence" value="ECO:0007669"/>
    <property type="project" value="TreeGrafter"/>
</dbReference>
<feature type="transmembrane region" description="Helical" evidence="5">
    <location>
        <begin position="392"/>
        <end position="415"/>
    </location>
</feature>
<name>A0A261SP58_9BORD</name>
<dbReference type="InterPro" id="IPR036259">
    <property type="entry name" value="MFS_trans_sf"/>
</dbReference>
<gene>
    <name evidence="7" type="ORF">CAL29_04755</name>
</gene>
<dbReference type="SUPFAM" id="SSF103473">
    <property type="entry name" value="MFS general substrate transporter"/>
    <property type="match status" value="1"/>
</dbReference>
<dbReference type="RefSeq" id="WP_094852720.1">
    <property type="nucleotide sequence ID" value="NZ_NEVM01000001.1"/>
</dbReference>
<dbReference type="EMBL" id="NEVM01000001">
    <property type="protein sequence ID" value="OZI38620.1"/>
    <property type="molecule type" value="Genomic_DNA"/>
</dbReference>
<evidence type="ECO:0000313" key="8">
    <source>
        <dbReference type="Proteomes" id="UP000216020"/>
    </source>
</evidence>
<comment type="subcellular location">
    <subcellularLocation>
        <location evidence="1">Membrane</location>
        <topology evidence="1">Multi-pass membrane protein</topology>
    </subcellularLocation>
</comment>
<dbReference type="GO" id="GO:0022857">
    <property type="term" value="F:transmembrane transporter activity"/>
    <property type="evidence" value="ECO:0007669"/>
    <property type="project" value="InterPro"/>
</dbReference>
<reference evidence="8" key="1">
    <citation type="submission" date="2017-05" db="EMBL/GenBank/DDBJ databases">
        <title>Complete and WGS of Bordetella genogroups.</title>
        <authorList>
            <person name="Spilker T."/>
            <person name="Lipuma J."/>
        </authorList>
    </citation>
    <scope>NUCLEOTIDE SEQUENCE [LARGE SCALE GENOMIC DNA]</scope>
    <source>
        <strain evidence="8">AU16122</strain>
    </source>
</reference>